<name>A0A8S0VVU9_CYCAE</name>
<feature type="domain" description="GST N-terminal" evidence="3">
    <location>
        <begin position="3"/>
        <end position="94"/>
    </location>
</feature>
<feature type="region of interest" description="Disordered" evidence="1">
    <location>
        <begin position="380"/>
        <end position="498"/>
    </location>
</feature>
<comment type="caution">
    <text evidence="4">The sequence shown here is derived from an EMBL/GenBank/DDBJ whole genome shotgun (WGS) entry which is preliminary data.</text>
</comment>
<keyword evidence="2" id="KW-0472">Membrane</keyword>
<dbReference type="SFLD" id="SFLDG00358">
    <property type="entry name" value="Main_(cytGST)"/>
    <property type="match status" value="1"/>
</dbReference>
<feature type="compositionally biased region" description="Low complexity" evidence="1">
    <location>
        <begin position="592"/>
        <end position="606"/>
    </location>
</feature>
<evidence type="ECO:0000256" key="1">
    <source>
        <dbReference type="SAM" id="MobiDB-lite"/>
    </source>
</evidence>
<dbReference type="PANTHER" id="PTHR43968">
    <property type="match status" value="1"/>
</dbReference>
<keyword evidence="5" id="KW-1185">Reference proteome</keyword>
<dbReference type="SUPFAM" id="SSF47616">
    <property type="entry name" value="GST C-terminal domain-like"/>
    <property type="match status" value="1"/>
</dbReference>
<dbReference type="InterPro" id="IPR036249">
    <property type="entry name" value="Thioredoxin-like_sf"/>
</dbReference>
<gene>
    <name evidence="4" type="ORF">AAE3_LOCUS151</name>
</gene>
<feature type="compositionally biased region" description="Low complexity" evidence="1">
    <location>
        <begin position="616"/>
        <end position="625"/>
    </location>
</feature>
<dbReference type="InterPro" id="IPR040079">
    <property type="entry name" value="Glutathione_S-Trfase"/>
</dbReference>
<dbReference type="Gene3D" id="3.40.30.10">
    <property type="entry name" value="Glutaredoxin"/>
    <property type="match status" value="1"/>
</dbReference>
<dbReference type="Gene3D" id="2.60.120.260">
    <property type="entry name" value="Galactose-binding domain-like"/>
    <property type="match status" value="1"/>
</dbReference>
<dbReference type="SUPFAM" id="SSF52833">
    <property type="entry name" value="Thioredoxin-like"/>
    <property type="match status" value="1"/>
</dbReference>
<keyword evidence="2" id="KW-1133">Transmembrane helix</keyword>
<feature type="transmembrane region" description="Helical" evidence="2">
    <location>
        <begin position="504"/>
        <end position="525"/>
    </location>
</feature>
<dbReference type="PANTHER" id="PTHR43968:SF8">
    <property type="entry name" value="S-TRANSFERASE, PUTATIVE (AFU_ORTHOLOGUE AFUA_2G00590)-RELATED"/>
    <property type="match status" value="1"/>
</dbReference>
<dbReference type="PROSITE" id="PS50404">
    <property type="entry name" value="GST_NTER"/>
    <property type="match status" value="1"/>
</dbReference>
<dbReference type="CDD" id="cd00299">
    <property type="entry name" value="GST_C_family"/>
    <property type="match status" value="1"/>
</dbReference>
<evidence type="ECO:0000313" key="5">
    <source>
        <dbReference type="Proteomes" id="UP000467700"/>
    </source>
</evidence>
<feature type="compositionally biased region" description="Low complexity" evidence="1">
    <location>
        <begin position="394"/>
        <end position="432"/>
    </location>
</feature>
<feature type="region of interest" description="Disordered" evidence="1">
    <location>
        <begin position="641"/>
        <end position="675"/>
    </location>
</feature>
<proteinExistence type="predicted"/>
<evidence type="ECO:0000256" key="2">
    <source>
        <dbReference type="SAM" id="Phobius"/>
    </source>
</evidence>
<feature type="region of interest" description="Disordered" evidence="1">
    <location>
        <begin position="585"/>
        <end position="625"/>
    </location>
</feature>
<feature type="region of interest" description="Disordered" evidence="1">
    <location>
        <begin position="708"/>
        <end position="744"/>
    </location>
</feature>
<feature type="region of interest" description="Disordered" evidence="1">
    <location>
        <begin position="540"/>
        <end position="573"/>
    </location>
</feature>
<dbReference type="SFLD" id="SFLDS00019">
    <property type="entry name" value="Glutathione_Transferase_(cytos"/>
    <property type="match status" value="1"/>
</dbReference>
<organism evidence="4 5">
    <name type="scientific">Cyclocybe aegerita</name>
    <name type="common">Black poplar mushroom</name>
    <name type="synonym">Agrocybe aegerita</name>
    <dbReference type="NCBI Taxonomy" id="1973307"/>
    <lineage>
        <taxon>Eukaryota</taxon>
        <taxon>Fungi</taxon>
        <taxon>Dikarya</taxon>
        <taxon>Basidiomycota</taxon>
        <taxon>Agaricomycotina</taxon>
        <taxon>Agaricomycetes</taxon>
        <taxon>Agaricomycetidae</taxon>
        <taxon>Agaricales</taxon>
        <taxon>Agaricineae</taxon>
        <taxon>Bolbitiaceae</taxon>
        <taxon>Cyclocybe</taxon>
    </lineage>
</organism>
<evidence type="ECO:0000313" key="4">
    <source>
        <dbReference type="EMBL" id="CAA7257398.1"/>
    </source>
</evidence>
<evidence type="ECO:0000259" key="3">
    <source>
        <dbReference type="PROSITE" id="PS50404"/>
    </source>
</evidence>
<dbReference type="OrthoDB" id="202840at2759"/>
<dbReference type="AlphaFoldDB" id="A0A8S0VVU9"/>
<dbReference type="GO" id="GO:0005737">
    <property type="term" value="C:cytoplasm"/>
    <property type="evidence" value="ECO:0007669"/>
    <property type="project" value="TreeGrafter"/>
</dbReference>
<feature type="compositionally biased region" description="Polar residues" evidence="1">
    <location>
        <begin position="468"/>
        <end position="489"/>
    </location>
</feature>
<dbReference type="Gene3D" id="1.20.1050.10">
    <property type="match status" value="1"/>
</dbReference>
<dbReference type="InterPro" id="IPR036282">
    <property type="entry name" value="Glutathione-S-Trfase_C_sf"/>
</dbReference>
<dbReference type="InterPro" id="IPR050983">
    <property type="entry name" value="GST_Omega/HSP26"/>
</dbReference>
<feature type="compositionally biased region" description="Polar residues" evidence="1">
    <location>
        <begin position="730"/>
        <end position="744"/>
    </location>
</feature>
<reference evidence="4 5" key="1">
    <citation type="submission" date="2020-01" db="EMBL/GenBank/DDBJ databases">
        <authorList>
            <person name="Gupta K D."/>
        </authorList>
    </citation>
    <scope>NUCLEOTIDE SEQUENCE [LARGE SCALE GENOMIC DNA]</scope>
</reference>
<dbReference type="CDD" id="cd00570">
    <property type="entry name" value="GST_N_family"/>
    <property type="match status" value="1"/>
</dbReference>
<dbReference type="InterPro" id="IPR004045">
    <property type="entry name" value="Glutathione_S-Trfase_N"/>
</dbReference>
<protein>
    <recommendedName>
        <fullName evidence="3">GST N-terminal domain-containing protein</fullName>
    </recommendedName>
</protein>
<dbReference type="Pfam" id="PF13409">
    <property type="entry name" value="GST_N_2"/>
    <property type="match status" value="1"/>
</dbReference>
<keyword evidence="2" id="KW-0812">Transmembrane</keyword>
<sequence>MPEIITLYTAKICPWAHRTELALKESKLPYKRFEIDLQNKPEWYAPKVNPASKVPAIAYGGPDVSPDTPSPDSEKLAESGVLIEFIAELSPVPLLPQDPVKRAKARFFIETVTSKFTGAFAGALHRGEDPSPLLDAIEVTQNLLPPEGFAVGEWTIADAAVTPFFARAEVALKNDVGKYAEGQGKAVWTKLESDPKFARFRKYLADVKSRASFKETFDEASKADLIDWPIYLELTDSSGASSWQFSMPKTLVVDDNVLPNFKYSGNWEYLSGSTRQWEGGIHSTFQNGATVSFRFRGSGFRVQGTIPGGSGNVLYEIITDGVSSGILTQAGSSANVYDAQFYAVSAPGLRDFVHTVVIANRGSQSNLDLRFDRVVLESLDADPTMTSPPPDPTPITTSTSTTTPSPPRSTTSTTTTSSTTSTTSSTSSSRTTALNLVGSSTTSSSSSSSSPSESTSLVTTTDKDGKIVTTQLIVTGGPSSVTPTGSVEPTTSATSATGSRGVPLAALIGGILGALVVVILVFLLFRQCRRRRYLRQHSQLKDDPAEKRGGVLPTPYDLGPHPGPSFGQTQDRGQNPFAEKTALQARVNEPESGTLGQSSSSGQGASSHHHHHHKGASTSTNPTTTHTCPCSNSAYTSAAQTSSAAVLSHRHSTSIHASSDGHGPRTGQKPSQSDQYLSGATVVAGGSSGMTSMYGETVRTSLYDCPPAYQAASTSEGSRIPSRMGHAPSHSISKLPSAPEANSS</sequence>
<feature type="compositionally biased region" description="Low complexity" evidence="1">
    <location>
        <begin position="439"/>
        <end position="460"/>
    </location>
</feature>
<dbReference type="EMBL" id="CACVBS010000001">
    <property type="protein sequence ID" value="CAA7257398.1"/>
    <property type="molecule type" value="Genomic_DNA"/>
</dbReference>
<accession>A0A8S0VVU9</accession>
<dbReference type="Proteomes" id="UP000467700">
    <property type="component" value="Unassembled WGS sequence"/>
</dbReference>
<feature type="compositionally biased region" description="Basic and acidic residues" evidence="1">
    <location>
        <begin position="540"/>
        <end position="549"/>
    </location>
</feature>